<organism evidence="6 7">
    <name type="scientific">Lentilactobacillus curieae</name>
    <dbReference type="NCBI Taxonomy" id="1138822"/>
    <lineage>
        <taxon>Bacteria</taxon>
        <taxon>Bacillati</taxon>
        <taxon>Bacillota</taxon>
        <taxon>Bacilli</taxon>
        <taxon>Lactobacillales</taxon>
        <taxon>Lactobacillaceae</taxon>
        <taxon>Lentilactobacillus</taxon>
    </lineage>
</organism>
<keyword evidence="4" id="KW-0472">Membrane</keyword>
<evidence type="ECO:0000259" key="5">
    <source>
        <dbReference type="PROSITE" id="PS50978"/>
    </source>
</evidence>
<feature type="compositionally biased region" description="Polar residues" evidence="3">
    <location>
        <begin position="180"/>
        <end position="189"/>
    </location>
</feature>
<dbReference type="Pfam" id="PF05031">
    <property type="entry name" value="NEAT"/>
    <property type="match status" value="1"/>
</dbReference>
<dbReference type="RefSeq" id="WP_035165757.1">
    <property type="nucleotide sequence ID" value="NZ_CP018906.1"/>
</dbReference>
<dbReference type="EMBL" id="CP018906">
    <property type="protein sequence ID" value="AQW20636.1"/>
    <property type="molecule type" value="Genomic_DNA"/>
</dbReference>
<feature type="compositionally biased region" description="Polar residues" evidence="3">
    <location>
        <begin position="202"/>
        <end position="211"/>
    </location>
</feature>
<protein>
    <recommendedName>
        <fullName evidence="5">NEAT domain-containing protein</fullName>
    </recommendedName>
</protein>
<keyword evidence="4" id="KW-0812">Transmembrane</keyword>
<accession>A0A1S6QG97</accession>
<dbReference type="SUPFAM" id="SSF158911">
    <property type="entry name" value="NEAT domain-like"/>
    <property type="match status" value="1"/>
</dbReference>
<keyword evidence="4" id="KW-1133">Transmembrane helix</keyword>
<evidence type="ECO:0000313" key="7">
    <source>
        <dbReference type="Proteomes" id="UP000030361"/>
    </source>
</evidence>
<dbReference type="GO" id="GO:0030313">
    <property type="term" value="C:cell envelope"/>
    <property type="evidence" value="ECO:0007669"/>
    <property type="project" value="UniProtKB-SubCell"/>
</dbReference>
<gene>
    <name evidence="6" type="ORF">PL11_001265</name>
</gene>
<evidence type="ECO:0000313" key="6">
    <source>
        <dbReference type="EMBL" id="AQW20636.1"/>
    </source>
</evidence>
<evidence type="ECO:0000256" key="3">
    <source>
        <dbReference type="SAM" id="MobiDB-lite"/>
    </source>
</evidence>
<dbReference type="InterPro" id="IPR037250">
    <property type="entry name" value="NEAT_dom_sf"/>
</dbReference>
<keyword evidence="7" id="KW-1185">Reference proteome</keyword>
<evidence type="ECO:0000256" key="4">
    <source>
        <dbReference type="SAM" id="Phobius"/>
    </source>
</evidence>
<feature type="transmembrane region" description="Helical" evidence="4">
    <location>
        <begin position="271"/>
        <end position="291"/>
    </location>
</feature>
<dbReference type="OrthoDB" id="2329522at2"/>
<feature type="compositionally biased region" description="Low complexity" evidence="3">
    <location>
        <begin position="190"/>
        <end position="201"/>
    </location>
</feature>
<dbReference type="CDD" id="cd06920">
    <property type="entry name" value="NEAT"/>
    <property type="match status" value="1"/>
</dbReference>
<evidence type="ECO:0000256" key="2">
    <source>
        <dbReference type="ARBA" id="ARBA00022729"/>
    </source>
</evidence>
<feature type="compositionally biased region" description="Basic residues" evidence="3">
    <location>
        <begin position="231"/>
        <end position="244"/>
    </location>
</feature>
<sequence>MHKTTKLIKLGLAFVGMALGLLGFVNANAKAIQYKTLRYGTNQTSIASGYFKHPASVTVKNGRYVVTVDIKTAKKLSSYPVKVLNVNGGAPKNVRKVKDAKGNSNLYFSFYTKNLNKKINAKLAINVPGVYKAKHMITFKFNTAGLPALHKTTRAKVSPASKPKQTRVTSVTPKHHAQKKSNPAKQSSQAKPKTTAKKTVAQPNKTKQPAKTSKELNSPKQSDPKKDSKKQPAKTKKQNKKTAKSKQPTSKKPAKKANNKKQNKQKNSTPIVVSSVAAVVVVAGGAGYYFFKKRK</sequence>
<keyword evidence="2" id="KW-0732">Signal</keyword>
<evidence type="ECO:0000256" key="1">
    <source>
        <dbReference type="ARBA" id="ARBA00004196"/>
    </source>
</evidence>
<dbReference type="KEGG" id="lcu:PL11_001265"/>
<dbReference type="Proteomes" id="UP000030361">
    <property type="component" value="Chromosome"/>
</dbReference>
<reference evidence="6 7" key="1">
    <citation type="journal article" date="2015" name="Genome Announc.">
        <title>Genome Sequence of Lactobacillus curieae CCTCC M 2011381T, a Novel Producer of Gamma-aminobutyric Acid.</title>
        <authorList>
            <person name="Wang Y."/>
            <person name="Wang Y."/>
            <person name="Lang C."/>
            <person name="Wei D."/>
            <person name="Xu P."/>
            <person name="Xie J."/>
        </authorList>
    </citation>
    <scope>NUCLEOTIDE SEQUENCE [LARGE SCALE GENOMIC DNA]</scope>
    <source>
        <strain evidence="6 7">CCTCC M 2011381</strain>
    </source>
</reference>
<dbReference type="SMART" id="SM00725">
    <property type="entry name" value="NEAT"/>
    <property type="match status" value="1"/>
</dbReference>
<dbReference type="Gene3D" id="2.60.40.1850">
    <property type="match status" value="1"/>
</dbReference>
<dbReference type="eggNOG" id="COG5386">
    <property type="taxonomic scope" value="Bacteria"/>
</dbReference>
<feature type="domain" description="NEAT" evidence="5">
    <location>
        <begin position="25"/>
        <end position="157"/>
    </location>
</feature>
<proteinExistence type="predicted"/>
<dbReference type="PROSITE" id="PS50978">
    <property type="entry name" value="NEAT"/>
    <property type="match status" value="1"/>
</dbReference>
<feature type="region of interest" description="Disordered" evidence="3">
    <location>
        <begin position="152"/>
        <end position="273"/>
    </location>
</feature>
<name>A0A1S6QG97_9LACO</name>
<dbReference type="AlphaFoldDB" id="A0A1S6QG97"/>
<comment type="subcellular location">
    <subcellularLocation>
        <location evidence="1">Cell envelope</location>
    </subcellularLocation>
</comment>
<feature type="compositionally biased region" description="Basic residues" evidence="3">
    <location>
        <begin position="252"/>
        <end position="264"/>
    </location>
</feature>
<dbReference type="InterPro" id="IPR006635">
    <property type="entry name" value="NEAT_dom"/>
</dbReference>